<accession>A0A377ZHT1</accession>
<dbReference type="AlphaFoldDB" id="A0A377ZHT1"/>
<dbReference type="GO" id="GO:0050228">
    <property type="term" value="F:pterin deaminase activity"/>
    <property type="evidence" value="ECO:0007669"/>
    <property type="project" value="UniProtKB-EC"/>
</dbReference>
<evidence type="ECO:0000313" key="2">
    <source>
        <dbReference type="Proteomes" id="UP000254020"/>
    </source>
</evidence>
<gene>
    <name evidence="1" type="ORF">NCTC9504_03053</name>
</gene>
<dbReference type="SUPFAM" id="SSF51338">
    <property type="entry name" value="Composite domain of metallo-dependent hydrolases"/>
    <property type="match status" value="1"/>
</dbReference>
<protein>
    <submittedName>
        <fullName evidence="1">Amidohydrolase</fullName>
        <ecNumber evidence="1">3.5.4.11</ecNumber>
    </submittedName>
</protein>
<dbReference type="Proteomes" id="UP000254020">
    <property type="component" value="Unassembled WGS sequence"/>
</dbReference>
<reference evidence="1 2" key="1">
    <citation type="submission" date="2018-06" db="EMBL/GenBank/DDBJ databases">
        <authorList>
            <consortium name="Pathogen Informatics"/>
            <person name="Doyle S."/>
        </authorList>
    </citation>
    <scope>NUCLEOTIDE SEQUENCE [LARGE SCALE GENOMIC DNA]</scope>
    <source>
        <strain evidence="1 2">NCTC9504</strain>
    </source>
</reference>
<evidence type="ECO:0000313" key="1">
    <source>
        <dbReference type="EMBL" id="STU71782.1"/>
    </source>
</evidence>
<dbReference type="InterPro" id="IPR011059">
    <property type="entry name" value="Metal-dep_hydrolase_composite"/>
</dbReference>
<proteinExistence type="predicted"/>
<sequence>MQADLAIYRLDDPRYFGLHDMAIGPVGLRWARRAEGAAAQWPPIVEDDAIPVSTLTRCVTTRWRPSVPSNSAPLF</sequence>
<dbReference type="EC" id="3.5.4.11" evidence="1"/>
<keyword evidence="1" id="KW-0378">Hydrolase</keyword>
<dbReference type="EMBL" id="UGMA01000005">
    <property type="protein sequence ID" value="STU71782.1"/>
    <property type="molecule type" value="Genomic_DNA"/>
</dbReference>
<dbReference type="Gene3D" id="2.30.40.10">
    <property type="entry name" value="Urease, subunit C, domain 1"/>
    <property type="match status" value="1"/>
</dbReference>
<organism evidence="1 2">
    <name type="scientific">Klebsiella pneumoniae subsp. pneumoniae</name>
    <dbReference type="NCBI Taxonomy" id="72407"/>
    <lineage>
        <taxon>Bacteria</taxon>
        <taxon>Pseudomonadati</taxon>
        <taxon>Pseudomonadota</taxon>
        <taxon>Gammaproteobacteria</taxon>
        <taxon>Enterobacterales</taxon>
        <taxon>Enterobacteriaceae</taxon>
        <taxon>Klebsiella/Raoultella group</taxon>
        <taxon>Klebsiella</taxon>
        <taxon>Klebsiella pneumoniae complex</taxon>
    </lineage>
</organism>
<name>A0A377ZHT1_KLEPN</name>